<evidence type="ECO:0000256" key="2">
    <source>
        <dbReference type="ARBA" id="ARBA00011738"/>
    </source>
</evidence>
<accession>A0A1G6ZXU3</accession>
<gene>
    <name evidence="8" type="primary">tadA</name>
    <name evidence="10" type="ORF">SAMN05661003_103143</name>
</gene>
<dbReference type="PROSITE" id="PS51747">
    <property type="entry name" value="CYT_DCMP_DEAMINASES_2"/>
    <property type="match status" value="1"/>
</dbReference>
<comment type="catalytic activity">
    <reaction evidence="7 8">
        <text>adenosine(34) in tRNA + H2O + H(+) = inosine(34) in tRNA + NH4(+)</text>
        <dbReference type="Rhea" id="RHEA:43168"/>
        <dbReference type="Rhea" id="RHEA-COMP:10373"/>
        <dbReference type="Rhea" id="RHEA-COMP:10374"/>
        <dbReference type="ChEBI" id="CHEBI:15377"/>
        <dbReference type="ChEBI" id="CHEBI:15378"/>
        <dbReference type="ChEBI" id="CHEBI:28938"/>
        <dbReference type="ChEBI" id="CHEBI:74411"/>
        <dbReference type="ChEBI" id="CHEBI:82852"/>
        <dbReference type="EC" id="3.5.4.33"/>
    </reaction>
</comment>
<dbReference type="InterPro" id="IPR058535">
    <property type="entry name" value="MafB19-deam"/>
</dbReference>
<dbReference type="PANTHER" id="PTHR11079">
    <property type="entry name" value="CYTOSINE DEAMINASE FAMILY MEMBER"/>
    <property type="match status" value="1"/>
</dbReference>
<evidence type="ECO:0000256" key="1">
    <source>
        <dbReference type="ARBA" id="ARBA00010669"/>
    </source>
</evidence>
<dbReference type="AlphaFoldDB" id="A0A1G6ZXU3"/>
<dbReference type="STRING" id="57664.SAMN05661003_103143"/>
<comment type="subunit">
    <text evidence="2 8">Homodimer.</text>
</comment>
<feature type="binding site" evidence="8">
    <location>
        <position position="61"/>
    </location>
    <ligand>
        <name>Zn(2+)</name>
        <dbReference type="ChEBI" id="CHEBI:29105"/>
        <note>catalytic</note>
    </ligand>
</feature>
<reference evidence="11" key="1">
    <citation type="submission" date="2016-10" db="EMBL/GenBank/DDBJ databases">
        <authorList>
            <person name="Varghese N."/>
            <person name="Submissions S."/>
        </authorList>
    </citation>
    <scope>NUCLEOTIDE SEQUENCE [LARGE SCALE GENOMIC DNA]</scope>
    <source>
        <strain evidence="11">DSM 8987</strain>
    </source>
</reference>
<dbReference type="RefSeq" id="WP_281241590.1">
    <property type="nucleotide sequence ID" value="NZ_FNAQ01000003.1"/>
</dbReference>
<feature type="active site" description="Proton donor" evidence="8">
    <location>
        <position position="63"/>
    </location>
</feature>
<dbReference type="EC" id="3.5.4.33" evidence="8"/>
<name>A0A1G6ZXU3_9BACT</name>
<dbReference type="GO" id="GO:0008270">
    <property type="term" value="F:zinc ion binding"/>
    <property type="evidence" value="ECO:0007669"/>
    <property type="project" value="UniProtKB-UniRule"/>
</dbReference>
<dbReference type="SUPFAM" id="SSF53927">
    <property type="entry name" value="Cytidine deaminase-like"/>
    <property type="match status" value="1"/>
</dbReference>
<comment type="cofactor">
    <cofactor evidence="8">
        <name>Zn(2+)</name>
        <dbReference type="ChEBI" id="CHEBI:29105"/>
    </cofactor>
    <text evidence="8">Binds 1 zinc ion per subunit.</text>
</comment>
<dbReference type="PROSITE" id="PS00903">
    <property type="entry name" value="CYT_DCMP_DEAMINASES_1"/>
    <property type="match status" value="1"/>
</dbReference>
<keyword evidence="4 8" id="KW-0479">Metal-binding</keyword>
<dbReference type="PANTHER" id="PTHR11079:SF202">
    <property type="entry name" value="TRNA-SPECIFIC ADENOSINE DEAMINASE"/>
    <property type="match status" value="1"/>
</dbReference>
<dbReference type="GO" id="GO:0002100">
    <property type="term" value="P:tRNA wobble adenosine to inosine editing"/>
    <property type="evidence" value="ECO:0007669"/>
    <property type="project" value="UniProtKB-UniRule"/>
</dbReference>
<dbReference type="InterPro" id="IPR028883">
    <property type="entry name" value="tRNA_aden_deaminase"/>
</dbReference>
<keyword evidence="5 8" id="KW-0378">Hydrolase</keyword>
<evidence type="ECO:0000256" key="5">
    <source>
        <dbReference type="ARBA" id="ARBA00022801"/>
    </source>
</evidence>
<keyword evidence="3 8" id="KW-0819">tRNA processing</keyword>
<dbReference type="GO" id="GO:0052717">
    <property type="term" value="F:tRNA-specific adenosine-34 deaminase activity"/>
    <property type="evidence" value="ECO:0007669"/>
    <property type="project" value="UniProtKB-UniRule"/>
</dbReference>
<dbReference type="Gene3D" id="3.40.140.10">
    <property type="entry name" value="Cytidine Deaminase, domain 2"/>
    <property type="match status" value="1"/>
</dbReference>
<keyword evidence="11" id="KW-1185">Reference proteome</keyword>
<comment type="function">
    <text evidence="8">Catalyzes the deamination of adenosine to inosine at the wobble position 34 of tRNA(Arg2).</text>
</comment>
<dbReference type="CDD" id="cd01285">
    <property type="entry name" value="nucleoside_deaminase"/>
    <property type="match status" value="1"/>
</dbReference>
<dbReference type="Pfam" id="PF14437">
    <property type="entry name" value="MafB19-deam"/>
    <property type="match status" value="1"/>
</dbReference>
<keyword evidence="6 8" id="KW-0862">Zinc</keyword>
<sequence length="167" mass="18510">MTNDALAAVVRDEYYMQLALAEARQAQALGEVPIGAVLVQHQRVLARCGNRREFWQDPTAHAEQIVLREAARRLGSWRLLDCTLYVTLEPCLMCMGAIVLARVPRLVFGARDPRVGAVGSVFNFAADPHLNHAVRVTEGVCGVECSEMLSGFFQQLRSRKKAAKFTP</sequence>
<dbReference type="Proteomes" id="UP000243205">
    <property type="component" value="Unassembled WGS sequence"/>
</dbReference>
<evidence type="ECO:0000256" key="8">
    <source>
        <dbReference type="HAMAP-Rule" id="MF_00972"/>
    </source>
</evidence>
<organism evidence="10 11">
    <name type="scientific">Desulfuromonas thiophila</name>
    <dbReference type="NCBI Taxonomy" id="57664"/>
    <lineage>
        <taxon>Bacteria</taxon>
        <taxon>Pseudomonadati</taxon>
        <taxon>Thermodesulfobacteriota</taxon>
        <taxon>Desulfuromonadia</taxon>
        <taxon>Desulfuromonadales</taxon>
        <taxon>Desulfuromonadaceae</taxon>
        <taxon>Desulfuromonas</taxon>
    </lineage>
</organism>
<evidence type="ECO:0000256" key="3">
    <source>
        <dbReference type="ARBA" id="ARBA00022694"/>
    </source>
</evidence>
<feature type="binding site" evidence="8">
    <location>
        <position position="91"/>
    </location>
    <ligand>
        <name>Zn(2+)</name>
        <dbReference type="ChEBI" id="CHEBI:29105"/>
        <note>catalytic</note>
    </ligand>
</feature>
<protein>
    <recommendedName>
        <fullName evidence="8">tRNA-specific adenosine deaminase</fullName>
        <ecNumber evidence="8">3.5.4.33</ecNumber>
    </recommendedName>
</protein>
<dbReference type="InterPro" id="IPR016193">
    <property type="entry name" value="Cytidine_deaminase-like"/>
</dbReference>
<feature type="binding site" evidence="8">
    <location>
        <position position="94"/>
    </location>
    <ligand>
        <name>Zn(2+)</name>
        <dbReference type="ChEBI" id="CHEBI:29105"/>
        <note>catalytic</note>
    </ligand>
</feature>
<evidence type="ECO:0000259" key="9">
    <source>
        <dbReference type="PROSITE" id="PS51747"/>
    </source>
</evidence>
<evidence type="ECO:0000313" key="10">
    <source>
        <dbReference type="EMBL" id="SDE06456.1"/>
    </source>
</evidence>
<dbReference type="FunFam" id="3.40.140.10:FF:000005">
    <property type="entry name" value="tRNA-specific adenosine deaminase"/>
    <property type="match status" value="1"/>
</dbReference>
<dbReference type="InterPro" id="IPR002125">
    <property type="entry name" value="CMP_dCMP_dom"/>
</dbReference>
<evidence type="ECO:0000313" key="11">
    <source>
        <dbReference type="Proteomes" id="UP000243205"/>
    </source>
</evidence>
<feature type="domain" description="CMP/dCMP-type deaminase" evidence="9">
    <location>
        <begin position="10"/>
        <end position="137"/>
    </location>
</feature>
<comment type="similarity">
    <text evidence="1">Belongs to the cytidine and deoxycytidylate deaminase family. ADAT2 subfamily.</text>
</comment>
<dbReference type="NCBIfam" id="NF008113">
    <property type="entry name" value="PRK10860.1"/>
    <property type="match status" value="1"/>
</dbReference>
<evidence type="ECO:0000256" key="6">
    <source>
        <dbReference type="ARBA" id="ARBA00022833"/>
    </source>
</evidence>
<proteinExistence type="inferred from homology"/>
<dbReference type="EMBL" id="FNAQ01000003">
    <property type="protein sequence ID" value="SDE06456.1"/>
    <property type="molecule type" value="Genomic_DNA"/>
</dbReference>
<dbReference type="HAMAP" id="MF_00972">
    <property type="entry name" value="tRNA_aden_deaminase"/>
    <property type="match status" value="1"/>
</dbReference>
<evidence type="ECO:0000256" key="7">
    <source>
        <dbReference type="ARBA" id="ARBA00048045"/>
    </source>
</evidence>
<dbReference type="InterPro" id="IPR016192">
    <property type="entry name" value="APOBEC/CMP_deaminase_Zn-bd"/>
</dbReference>
<evidence type="ECO:0000256" key="4">
    <source>
        <dbReference type="ARBA" id="ARBA00022723"/>
    </source>
</evidence>